<feature type="region of interest" description="Disordered" evidence="1">
    <location>
        <begin position="436"/>
        <end position="557"/>
    </location>
</feature>
<dbReference type="HOGENOM" id="CLU_031000_0_0_1"/>
<evidence type="ECO:0008006" key="4">
    <source>
        <dbReference type="Google" id="ProtNLM"/>
    </source>
</evidence>
<gene>
    <name evidence="2" type="ORF">CRE_07725</name>
</gene>
<feature type="compositionally biased region" description="Low complexity" evidence="1">
    <location>
        <begin position="461"/>
        <end position="474"/>
    </location>
</feature>
<feature type="region of interest" description="Disordered" evidence="1">
    <location>
        <begin position="587"/>
        <end position="612"/>
    </location>
</feature>
<feature type="compositionally biased region" description="Polar residues" evidence="1">
    <location>
        <begin position="22"/>
        <end position="31"/>
    </location>
</feature>
<feature type="region of interest" description="Disordered" evidence="1">
    <location>
        <begin position="1"/>
        <end position="59"/>
    </location>
</feature>
<dbReference type="InParanoid" id="E3MZU3"/>
<evidence type="ECO:0000313" key="2">
    <source>
        <dbReference type="EMBL" id="EFP13138.1"/>
    </source>
</evidence>
<dbReference type="AlphaFoldDB" id="E3MZU3"/>
<feature type="compositionally biased region" description="Polar residues" evidence="1">
    <location>
        <begin position="595"/>
        <end position="605"/>
    </location>
</feature>
<keyword evidence="3" id="KW-1185">Reference proteome</keyword>
<reference evidence="2" key="1">
    <citation type="submission" date="2007-07" db="EMBL/GenBank/DDBJ databases">
        <title>PCAP assembly of the Caenorhabditis remanei genome.</title>
        <authorList>
            <consortium name="The Caenorhabditis remanei Sequencing Consortium"/>
            <person name="Wilson R.K."/>
        </authorList>
    </citation>
    <scope>NUCLEOTIDE SEQUENCE [LARGE SCALE GENOMIC DNA]</scope>
    <source>
        <strain evidence="2">PB4641</strain>
    </source>
</reference>
<dbReference type="SUPFAM" id="SSF50156">
    <property type="entry name" value="PDZ domain-like"/>
    <property type="match status" value="1"/>
</dbReference>
<dbReference type="InterPro" id="IPR040264">
    <property type="entry name" value="T15H9.4-like"/>
</dbReference>
<feature type="compositionally biased region" description="Basic and acidic residues" evidence="1">
    <location>
        <begin position="1"/>
        <end position="21"/>
    </location>
</feature>
<protein>
    <recommendedName>
        <fullName evidence="4">PDZ domain-containing protein</fullName>
    </recommendedName>
</protein>
<accession>E3MZU3</accession>
<dbReference type="PANTHER" id="PTHR31327:SF11">
    <property type="entry name" value="PDZ DOMAIN-CONTAINING PROTEIN"/>
    <property type="match status" value="1"/>
</dbReference>
<name>E3MZU3_CAERE</name>
<organism evidence="3">
    <name type="scientific">Caenorhabditis remanei</name>
    <name type="common">Caenorhabditis vulgaris</name>
    <dbReference type="NCBI Taxonomy" id="31234"/>
    <lineage>
        <taxon>Eukaryota</taxon>
        <taxon>Metazoa</taxon>
        <taxon>Ecdysozoa</taxon>
        <taxon>Nematoda</taxon>
        <taxon>Chromadorea</taxon>
        <taxon>Rhabditida</taxon>
        <taxon>Rhabditina</taxon>
        <taxon>Rhabditomorpha</taxon>
        <taxon>Rhabditoidea</taxon>
        <taxon>Rhabditidae</taxon>
        <taxon>Peloderinae</taxon>
        <taxon>Caenorhabditis</taxon>
    </lineage>
</organism>
<dbReference type="eggNOG" id="ENOG502TH8U">
    <property type="taxonomic scope" value="Eukaryota"/>
</dbReference>
<dbReference type="InterPro" id="IPR036034">
    <property type="entry name" value="PDZ_sf"/>
</dbReference>
<sequence>MSKNNSEENKENKKIGKEKQIRSTAKPSKNVSVMEEIPKKLPPSEPDKKGLTSKFKLPPLPPKNTNLSLTYHSPTCGVRLPFAYHSLASGPSATARLPLAYSALPVRLKKKANRDQVTSEQVSETMDVTEVTEEDKTDSVALPLTVTTSVILEPYLQTPTVPQGKPPPTHFVPVTIRMDKGSWPKLNDSLDVNQNLVIISVKTKLMAEFMSGDLISDVNGVMMWDLEDWKNLIETTSAGTDDFAVTVIRVWNIRCWPRGLIDNSVKPLEEARQHFMVTMYSDSGTGGLKMGGTAKHITVQQVRANTPVSSVLIAGDEIHGINGEFLTGISKILMIKQAYKLIKMSIASKGSVEILASRRIAARTSPAPSLERELGETFPDYTLSAKKMKKQPTPDVVLNLPIAADALEIALRELTFLKQWVKPDVEEVRLEEIPYDKPDPIYDETTYTPSEQLTDSKSPVTETPTANTPAGPTPRDSIMMAPPVDTTVPTPVTKSSISVIPKPPNVPNAKTTKDASDKTVMAPPKSFGLDGSAKDGTSTEELPESDNVGGELRLDGGIKHTSITSDIGEEADLKDCNEKSKFVSFFKGKWPGVKPSSNAPSSETPPSKKKNE</sequence>
<evidence type="ECO:0000313" key="3">
    <source>
        <dbReference type="Proteomes" id="UP000008281"/>
    </source>
</evidence>
<feature type="compositionally biased region" description="Low complexity" evidence="1">
    <location>
        <begin position="482"/>
        <end position="493"/>
    </location>
</feature>
<dbReference type="Proteomes" id="UP000008281">
    <property type="component" value="Unassembled WGS sequence"/>
</dbReference>
<proteinExistence type="predicted"/>
<dbReference type="EMBL" id="DS268502">
    <property type="protein sequence ID" value="EFP13138.1"/>
    <property type="molecule type" value="Genomic_DNA"/>
</dbReference>
<dbReference type="OrthoDB" id="5820034at2759"/>
<dbReference type="PANTHER" id="PTHR31327">
    <property type="entry name" value="SPERM MEIOSIS PDZ DOMAIN CONTAINING PROTEINS-RELATED"/>
    <property type="match status" value="1"/>
</dbReference>
<evidence type="ECO:0000256" key="1">
    <source>
        <dbReference type="SAM" id="MobiDB-lite"/>
    </source>
</evidence>
<feature type="compositionally biased region" description="Polar residues" evidence="1">
    <location>
        <begin position="445"/>
        <end position="460"/>
    </location>
</feature>